<sequence>TQTDAHRPHLNNINGLRKNVPASSNSTVQLGLGRHAVIRLNERLADKVIIGTFLATILLIIYQIAQVL</sequence>
<feature type="transmembrane region" description="Helical" evidence="1">
    <location>
        <begin position="48"/>
        <end position="65"/>
    </location>
</feature>
<comment type="caution">
    <text evidence="2">The sequence shown here is derived from an EMBL/GenBank/DDBJ whole genome shotgun (WGS) entry which is preliminary data.</text>
</comment>
<evidence type="ECO:0000256" key="1">
    <source>
        <dbReference type="SAM" id="Phobius"/>
    </source>
</evidence>
<proteinExistence type="predicted"/>
<evidence type="ECO:0000313" key="2">
    <source>
        <dbReference type="EMBL" id="KPQ09008.1"/>
    </source>
</evidence>
<dbReference type="AlphaFoldDB" id="A0A0P7X2W0"/>
<feature type="non-terminal residue" evidence="2">
    <location>
        <position position="1"/>
    </location>
</feature>
<name>A0A0P7X2W0_9HYPH</name>
<organism evidence="2 3">
    <name type="scientific">Saliniramus fredricksonii</name>
    <dbReference type="NCBI Taxonomy" id="1653334"/>
    <lineage>
        <taxon>Bacteria</taxon>
        <taxon>Pseudomonadati</taxon>
        <taxon>Pseudomonadota</taxon>
        <taxon>Alphaproteobacteria</taxon>
        <taxon>Hyphomicrobiales</taxon>
        <taxon>Salinarimonadaceae</taxon>
        <taxon>Saliniramus</taxon>
    </lineage>
</organism>
<accession>A0A0P7X2W0</accession>
<keyword evidence="1" id="KW-0812">Transmembrane</keyword>
<evidence type="ECO:0000313" key="3">
    <source>
        <dbReference type="Proteomes" id="UP000050497"/>
    </source>
</evidence>
<dbReference type="EMBL" id="LJSX01000037">
    <property type="protein sequence ID" value="KPQ09008.1"/>
    <property type="molecule type" value="Genomic_DNA"/>
</dbReference>
<protein>
    <submittedName>
        <fullName evidence="2">Uncharacterized protein</fullName>
    </submittedName>
</protein>
<keyword evidence="1" id="KW-0472">Membrane</keyword>
<dbReference type="Proteomes" id="UP000050497">
    <property type="component" value="Unassembled WGS sequence"/>
</dbReference>
<keyword evidence="1" id="KW-1133">Transmembrane helix</keyword>
<gene>
    <name evidence="2" type="ORF">HLUCCO17_16525</name>
</gene>
<reference evidence="2 3" key="1">
    <citation type="submission" date="2015-09" db="EMBL/GenBank/DDBJ databases">
        <title>Identification and resolution of microdiversity through metagenomic sequencing of parallel consortia.</title>
        <authorList>
            <person name="Nelson W.C."/>
            <person name="Romine M.F."/>
            <person name="Lindemann S.R."/>
        </authorList>
    </citation>
    <scope>NUCLEOTIDE SEQUENCE [LARGE SCALE GENOMIC DNA]</scope>
    <source>
        <strain evidence="2">HL-109</strain>
    </source>
</reference>